<reference evidence="1 2" key="1">
    <citation type="submission" date="2014-03" db="EMBL/GenBank/DDBJ databases">
        <title>Draft genome of the hookworm Oesophagostomum dentatum.</title>
        <authorList>
            <person name="Mitreva M."/>
        </authorList>
    </citation>
    <scope>NUCLEOTIDE SEQUENCE [LARGE SCALE GENOMIC DNA]</scope>
    <source>
        <strain evidence="1 2">OD-Hann</strain>
    </source>
</reference>
<dbReference type="EMBL" id="KN605471">
    <property type="protein sequence ID" value="KHJ79349.1"/>
    <property type="molecule type" value="Genomic_DNA"/>
</dbReference>
<accession>A0A0B1S329</accession>
<dbReference type="OrthoDB" id="6418983at2759"/>
<evidence type="ECO:0000313" key="2">
    <source>
        <dbReference type="Proteomes" id="UP000053660"/>
    </source>
</evidence>
<evidence type="ECO:0000313" key="1">
    <source>
        <dbReference type="EMBL" id="KHJ79349.1"/>
    </source>
</evidence>
<dbReference type="AlphaFoldDB" id="A0A0B1S329"/>
<keyword evidence="2" id="KW-1185">Reference proteome</keyword>
<dbReference type="Proteomes" id="UP000053660">
    <property type="component" value="Unassembled WGS sequence"/>
</dbReference>
<gene>
    <name evidence="1" type="ORF">OESDEN_21006</name>
</gene>
<sequence>MGPKSLDQVQILHNPDKKYWCKILEPMAYKEEWAFIDEDYTTWLNSFEEFSLFVAVDKGNRNR</sequence>
<proteinExistence type="predicted"/>
<organism evidence="1 2">
    <name type="scientific">Oesophagostomum dentatum</name>
    <name type="common">Nodular worm</name>
    <dbReference type="NCBI Taxonomy" id="61180"/>
    <lineage>
        <taxon>Eukaryota</taxon>
        <taxon>Metazoa</taxon>
        <taxon>Ecdysozoa</taxon>
        <taxon>Nematoda</taxon>
        <taxon>Chromadorea</taxon>
        <taxon>Rhabditida</taxon>
        <taxon>Rhabditina</taxon>
        <taxon>Rhabditomorpha</taxon>
        <taxon>Strongyloidea</taxon>
        <taxon>Strongylidae</taxon>
        <taxon>Oesophagostomum</taxon>
    </lineage>
</organism>
<name>A0A0B1S329_OESDE</name>
<protein>
    <submittedName>
        <fullName evidence="1">Uncharacterized protein</fullName>
    </submittedName>
</protein>